<feature type="transmembrane region" description="Helical" evidence="1">
    <location>
        <begin position="304"/>
        <end position="325"/>
    </location>
</feature>
<feature type="transmembrane region" description="Helical" evidence="1">
    <location>
        <begin position="25"/>
        <end position="47"/>
    </location>
</feature>
<reference evidence="3" key="1">
    <citation type="submission" date="2016-11" db="EMBL/GenBank/DDBJ databases">
        <authorList>
            <person name="Varghese N."/>
            <person name="Submissions S."/>
        </authorList>
    </citation>
    <scope>NUCLEOTIDE SEQUENCE [LARGE SCALE GENOMIC DNA]</scope>
    <source>
        <strain evidence="3">DSM 15285</strain>
    </source>
</reference>
<evidence type="ECO:0000313" key="2">
    <source>
        <dbReference type="EMBL" id="SHH42128.1"/>
    </source>
</evidence>
<dbReference type="STRING" id="1123350.SAMN02744040_01914"/>
<gene>
    <name evidence="2" type="ORF">SAMN02744040_01914</name>
</gene>
<organism evidence="2 3">
    <name type="scientific">Tepidibacter thalassicus DSM 15285</name>
    <dbReference type="NCBI Taxonomy" id="1123350"/>
    <lineage>
        <taxon>Bacteria</taxon>
        <taxon>Bacillati</taxon>
        <taxon>Bacillota</taxon>
        <taxon>Clostridia</taxon>
        <taxon>Peptostreptococcales</taxon>
        <taxon>Peptostreptococcaceae</taxon>
        <taxon>Tepidibacter</taxon>
    </lineage>
</organism>
<evidence type="ECO:0000256" key="1">
    <source>
        <dbReference type="SAM" id="Phobius"/>
    </source>
</evidence>
<keyword evidence="3" id="KW-1185">Reference proteome</keyword>
<dbReference type="EMBL" id="FQXH01000024">
    <property type="protein sequence ID" value="SHH42128.1"/>
    <property type="molecule type" value="Genomic_DNA"/>
</dbReference>
<feature type="transmembrane region" description="Helical" evidence="1">
    <location>
        <begin position="264"/>
        <end position="284"/>
    </location>
</feature>
<evidence type="ECO:0000313" key="3">
    <source>
        <dbReference type="Proteomes" id="UP000242520"/>
    </source>
</evidence>
<keyword evidence="1" id="KW-1133">Transmembrane helix</keyword>
<sequence length="422" mass="51168">MNMNSIKNILKEEYYLKTKNNYKTFLAFFFLGIFFVFFILPTMYINLKSSMHIIPGITGVTFYYTYTFIYSKLSSKKVLIYNILPFEMIDIFLGYITILFINLVLKKIIIFLIPFYTYSIYKDFSLFIYYVNDFLKILFSSTAILFLSISFNMDFLNKKFLNCLKNILFVYLFLYFCIYMNLIFLLICNILFLINSFYSFANNFNFIMLTNEKILSKRKISILKREYIRFYNEKIIFINHIATLLFFAFFVYVFIIDYKVFQKYNYIILLFPLLINTSSIIFSIEKKYINLIKSLPINMNKFFIAKYIFILSITLPAYIIVFIIFKFMNISGFNYKVASLFILVSIFTLFIKIYFDYKNPCYEFIHIKQIFEHKRRFLFYFICILFFLPLLLINIIDFKIIFIIELFIFLLLFFLIKKFSIN</sequence>
<accession>A0A1M5SV42</accession>
<dbReference type="AlphaFoldDB" id="A0A1M5SV42"/>
<name>A0A1M5SV42_9FIRM</name>
<feature type="transmembrane region" description="Helical" evidence="1">
    <location>
        <begin position="377"/>
        <end position="394"/>
    </location>
</feature>
<dbReference type="Proteomes" id="UP000242520">
    <property type="component" value="Unassembled WGS sequence"/>
</dbReference>
<feature type="transmembrane region" description="Helical" evidence="1">
    <location>
        <begin position="168"/>
        <end position="192"/>
    </location>
</feature>
<feature type="transmembrane region" description="Helical" evidence="1">
    <location>
        <begin position="198"/>
        <end position="215"/>
    </location>
</feature>
<proteinExistence type="predicted"/>
<keyword evidence="1" id="KW-0472">Membrane</keyword>
<protein>
    <submittedName>
        <fullName evidence="2">Uncharacterized protein</fullName>
    </submittedName>
</protein>
<feature type="transmembrane region" description="Helical" evidence="1">
    <location>
        <begin position="400"/>
        <end position="416"/>
    </location>
</feature>
<feature type="transmembrane region" description="Helical" evidence="1">
    <location>
        <begin position="137"/>
        <end position="156"/>
    </location>
</feature>
<feature type="transmembrane region" description="Helical" evidence="1">
    <location>
        <begin position="236"/>
        <end position="258"/>
    </location>
</feature>
<feature type="transmembrane region" description="Helical" evidence="1">
    <location>
        <begin position="337"/>
        <end position="357"/>
    </location>
</feature>
<feature type="transmembrane region" description="Helical" evidence="1">
    <location>
        <begin position="92"/>
        <end position="117"/>
    </location>
</feature>
<feature type="transmembrane region" description="Helical" evidence="1">
    <location>
        <begin position="53"/>
        <end position="71"/>
    </location>
</feature>
<keyword evidence="1" id="KW-0812">Transmembrane</keyword>